<evidence type="ECO:0008006" key="4">
    <source>
        <dbReference type="Google" id="ProtNLM"/>
    </source>
</evidence>
<evidence type="ECO:0000313" key="3">
    <source>
        <dbReference type="Proteomes" id="UP000799764"/>
    </source>
</evidence>
<reference evidence="2" key="1">
    <citation type="journal article" date="2020" name="Stud. Mycol.">
        <title>101 Dothideomycetes genomes: a test case for predicting lifestyles and emergence of pathogens.</title>
        <authorList>
            <person name="Haridas S."/>
            <person name="Albert R."/>
            <person name="Binder M."/>
            <person name="Bloem J."/>
            <person name="Labutti K."/>
            <person name="Salamov A."/>
            <person name="Andreopoulos B."/>
            <person name="Baker S."/>
            <person name="Barry K."/>
            <person name="Bills G."/>
            <person name="Bluhm B."/>
            <person name="Cannon C."/>
            <person name="Castanera R."/>
            <person name="Culley D."/>
            <person name="Daum C."/>
            <person name="Ezra D."/>
            <person name="Gonzalez J."/>
            <person name="Henrissat B."/>
            <person name="Kuo A."/>
            <person name="Liang C."/>
            <person name="Lipzen A."/>
            <person name="Lutzoni F."/>
            <person name="Magnuson J."/>
            <person name="Mondo S."/>
            <person name="Nolan M."/>
            <person name="Ohm R."/>
            <person name="Pangilinan J."/>
            <person name="Park H.-J."/>
            <person name="Ramirez L."/>
            <person name="Alfaro M."/>
            <person name="Sun H."/>
            <person name="Tritt A."/>
            <person name="Yoshinaga Y."/>
            <person name="Zwiers L.-H."/>
            <person name="Turgeon B."/>
            <person name="Goodwin S."/>
            <person name="Spatafora J."/>
            <person name="Crous P."/>
            <person name="Grigoriev I."/>
        </authorList>
    </citation>
    <scope>NUCLEOTIDE SEQUENCE</scope>
    <source>
        <strain evidence="2">CBS 690.94</strain>
    </source>
</reference>
<protein>
    <recommendedName>
        <fullName evidence="4">Cell wall protein</fullName>
    </recommendedName>
</protein>
<sequence length="184" mass="18266">MPSSKVMLTLDLLTVAYALPTPQLAGDGAAANSLLSSTNNGVGYGIENAEDNLATSVKSSNAEDNTAALVTSVKGSVPVRRTRRQLDKVSNGAHTLSNAVGTGAVTSSLTGELDTIDGQSTSGAANLGAQVGNVKASTLESAGSLTPKCQLDKISGVAQMLSNAVGTGAATSATTGAWTTSMGH</sequence>
<dbReference type="EMBL" id="MU001504">
    <property type="protein sequence ID" value="KAF2442175.1"/>
    <property type="molecule type" value="Genomic_DNA"/>
</dbReference>
<dbReference type="OrthoDB" id="3521820at2759"/>
<name>A0A9P4U9H1_9PLEO</name>
<organism evidence="2 3">
    <name type="scientific">Karstenula rhodostoma CBS 690.94</name>
    <dbReference type="NCBI Taxonomy" id="1392251"/>
    <lineage>
        <taxon>Eukaryota</taxon>
        <taxon>Fungi</taxon>
        <taxon>Dikarya</taxon>
        <taxon>Ascomycota</taxon>
        <taxon>Pezizomycotina</taxon>
        <taxon>Dothideomycetes</taxon>
        <taxon>Pleosporomycetidae</taxon>
        <taxon>Pleosporales</taxon>
        <taxon>Massarineae</taxon>
        <taxon>Didymosphaeriaceae</taxon>
        <taxon>Karstenula</taxon>
    </lineage>
</organism>
<dbReference type="Proteomes" id="UP000799764">
    <property type="component" value="Unassembled WGS sequence"/>
</dbReference>
<keyword evidence="3" id="KW-1185">Reference proteome</keyword>
<accession>A0A9P4U9H1</accession>
<gene>
    <name evidence="2" type="ORF">P171DRAFT_364894</name>
</gene>
<evidence type="ECO:0000256" key="1">
    <source>
        <dbReference type="SAM" id="SignalP"/>
    </source>
</evidence>
<dbReference type="AlphaFoldDB" id="A0A9P4U9H1"/>
<keyword evidence="1" id="KW-0732">Signal</keyword>
<comment type="caution">
    <text evidence="2">The sequence shown here is derived from an EMBL/GenBank/DDBJ whole genome shotgun (WGS) entry which is preliminary data.</text>
</comment>
<evidence type="ECO:0000313" key="2">
    <source>
        <dbReference type="EMBL" id="KAF2442175.1"/>
    </source>
</evidence>
<feature type="signal peptide" evidence="1">
    <location>
        <begin position="1"/>
        <end position="18"/>
    </location>
</feature>
<feature type="chain" id="PRO_5040186627" description="Cell wall protein" evidence="1">
    <location>
        <begin position="19"/>
        <end position="184"/>
    </location>
</feature>
<proteinExistence type="predicted"/>